<dbReference type="GO" id="GO:0015629">
    <property type="term" value="C:actin cytoskeleton"/>
    <property type="evidence" value="ECO:0007669"/>
    <property type="project" value="InterPro"/>
</dbReference>
<dbReference type="STRING" id="946362.F2U0P4"/>
<name>F2U0P4_SALR5</name>
<dbReference type="AlphaFoldDB" id="F2U0P4"/>
<dbReference type="OrthoDB" id="10249245at2759"/>
<reference evidence="4" key="1">
    <citation type="submission" date="2009-08" db="EMBL/GenBank/DDBJ databases">
        <title>Annotation of Salpingoeca rosetta.</title>
        <authorList>
            <consortium name="The Broad Institute Genome Sequencing Platform"/>
            <person name="Russ C."/>
            <person name="Cuomo C."/>
            <person name="Burger G."/>
            <person name="Gray M.W."/>
            <person name="Holland P.W.H."/>
            <person name="King N."/>
            <person name="Lang F.B.F."/>
            <person name="Roger A.J."/>
            <person name="Ruiz-Trillo I."/>
            <person name="Young S.K."/>
            <person name="Zeng Q."/>
            <person name="Gargeya S."/>
            <person name="Alvarado L."/>
            <person name="Berlin A."/>
            <person name="Chapman S.B."/>
            <person name="Chen Z."/>
            <person name="Freedman E."/>
            <person name="Gellesch M."/>
            <person name="Goldberg J."/>
            <person name="Griggs A."/>
            <person name="Gujja S."/>
            <person name="Heilman E."/>
            <person name="Heiman D."/>
            <person name="Howarth C."/>
            <person name="Mehta T."/>
            <person name="Neiman D."/>
            <person name="Pearson M."/>
            <person name="Roberts A."/>
            <person name="Saif S."/>
            <person name="Shea T."/>
            <person name="Shenoy N."/>
            <person name="Sisk P."/>
            <person name="Stolte C."/>
            <person name="Sykes S."/>
            <person name="White J."/>
            <person name="Yandava C."/>
            <person name="Haas B."/>
            <person name="Nusbaum C."/>
            <person name="Birren B."/>
        </authorList>
    </citation>
    <scope>NUCLEOTIDE SEQUENCE [LARGE SCALE GENOMIC DNA]</scope>
    <source>
        <strain evidence="4">ATCC 50818</strain>
    </source>
</reference>
<dbReference type="EMBL" id="GL832958">
    <property type="protein sequence ID" value="EGD80972.1"/>
    <property type="molecule type" value="Genomic_DNA"/>
</dbReference>
<feature type="domain" description="ADF-H" evidence="3">
    <location>
        <begin position="4"/>
        <end position="135"/>
    </location>
</feature>
<dbReference type="GO" id="GO:0003779">
    <property type="term" value="F:actin binding"/>
    <property type="evidence" value="ECO:0007669"/>
    <property type="project" value="UniProtKB-KW"/>
</dbReference>
<proteinExistence type="inferred from homology"/>
<gene>
    <name evidence="4" type="ORF">PTSG_01554</name>
</gene>
<comment type="similarity">
    <text evidence="1">Belongs to the actin-binding proteins ADF family.</text>
</comment>
<accession>F2U0P4</accession>
<evidence type="ECO:0000313" key="4">
    <source>
        <dbReference type="EMBL" id="EGD80972.1"/>
    </source>
</evidence>
<evidence type="ECO:0000256" key="2">
    <source>
        <dbReference type="ARBA" id="ARBA00023203"/>
    </source>
</evidence>
<keyword evidence="2" id="KW-0009">Actin-binding</keyword>
<dbReference type="Gene3D" id="3.40.20.10">
    <property type="entry name" value="Severin"/>
    <property type="match status" value="1"/>
</dbReference>
<dbReference type="GO" id="GO:0030042">
    <property type="term" value="P:actin filament depolymerization"/>
    <property type="evidence" value="ECO:0007669"/>
    <property type="project" value="InterPro"/>
</dbReference>
<dbReference type="RefSeq" id="XP_004997533.1">
    <property type="nucleotide sequence ID" value="XM_004997476.1"/>
</dbReference>
<evidence type="ECO:0000313" key="5">
    <source>
        <dbReference type="Proteomes" id="UP000007799"/>
    </source>
</evidence>
<dbReference type="eggNOG" id="KOG1735">
    <property type="taxonomic scope" value="Eukaryota"/>
</dbReference>
<dbReference type="GeneID" id="16078128"/>
<dbReference type="SMART" id="SM00102">
    <property type="entry name" value="ADF"/>
    <property type="match status" value="1"/>
</dbReference>
<dbReference type="Pfam" id="PF00241">
    <property type="entry name" value="Cofilin_ADF"/>
    <property type="match status" value="1"/>
</dbReference>
<keyword evidence="5" id="KW-1185">Reference proteome</keyword>
<dbReference type="InterPro" id="IPR029006">
    <property type="entry name" value="ADF-H/Gelsolin-like_dom_sf"/>
</dbReference>
<dbReference type="SUPFAM" id="SSF55753">
    <property type="entry name" value="Actin depolymerizing proteins"/>
    <property type="match status" value="1"/>
</dbReference>
<organism evidence="5">
    <name type="scientific">Salpingoeca rosetta (strain ATCC 50818 / BSB-021)</name>
    <dbReference type="NCBI Taxonomy" id="946362"/>
    <lineage>
        <taxon>Eukaryota</taxon>
        <taxon>Choanoflagellata</taxon>
        <taxon>Craspedida</taxon>
        <taxon>Salpingoecidae</taxon>
        <taxon>Salpingoeca</taxon>
    </lineage>
</organism>
<evidence type="ECO:0000256" key="1">
    <source>
        <dbReference type="ARBA" id="ARBA00006844"/>
    </source>
</evidence>
<protein>
    <submittedName>
        <fullName evidence="4">Cofilin</fullName>
    </submittedName>
</protein>
<sequence>MASGIQVNPQVVETFNQLKIKHDISYAIFSLSDDLTEIVVQEVSANGDYDEFISKLPTDKCRYAVLDFKYTLNDGGQRDKIVFFAWTPDTASIKDKMLFASSKDALKKQLNGIHTEIQATDLDEVEYEEVYNKVSSGGTK</sequence>
<dbReference type="OMA" id="QCRFAVY"/>
<dbReference type="InParanoid" id="F2U0P4"/>
<dbReference type="CDD" id="cd11286">
    <property type="entry name" value="ADF_cofilin_like"/>
    <property type="match status" value="1"/>
</dbReference>
<dbReference type="PROSITE" id="PS51263">
    <property type="entry name" value="ADF_H"/>
    <property type="match status" value="1"/>
</dbReference>
<dbReference type="InterPro" id="IPR017904">
    <property type="entry name" value="ADF/Cofilin"/>
</dbReference>
<dbReference type="PANTHER" id="PTHR11913">
    <property type="entry name" value="COFILIN-RELATED"/>
    <property type="match status" value="1"/>
</dbReference>
<dbReference type="FunCoup" id="F2U0P4">
    <property type="interactions" value="1183"/>
</dbReference>
<dbReference type="Proteomes" id="UP000007799">
    <property type="component" value="Unassembled WGS sequence"/>
</dbReference>
<dbReference type="InterPro" id="IPR002108">
    <property type="entry name" value="ADF-H"/>
</dbReference>
<evidence type="ECO:0000259" key="3">
    <source>
        <dbReference type="PROSITE" id="PS51263"/>
    </source>
</evidence>
<dbReference type="KEGG" id="sre:PTSG_01554"/>